<evidence type="ECO:0000313" key="6">
    <source>
        <dbReference type="EMBL" id="MBP2418945.1"/>
    </source>
</evidence>
<evidence type="ECO:0000259" key="5">
    <source>
        <dbReference type="Pfam" id="PF00155"/>
    </source>
</evidence>
<dbReference type="InterPro" id="IPR050859">
    <property type="entry name" value="Class-I_PLP-dep_aminotransf"/>
</dbReference>
<dbReference type="CDD" id="cd00609">
    <property type="entry name" value="AAT_like"/>
    <property type="match status" value="1"/>
</dbReference>
<keyword evidence="7" id="KW-1185">Reference proteome</keyword>
<dbReference type="SUPFAM" id="SSF53383">
    <property type="entry name" value="PLP-dependent transferases"/>
    <property type="match status" value="1"/>
</dbReference>
<dbReference type="Proteomes" id="UP000758168">
    <property type="component" value="Unassembled WGS sequence"/>
</dbReference>
<gene>
    <name evidence="6" type="ORF">JOF54_003867</name>
</gene>
<evidence type="ECO:0000313" key="7">
    <source>
        <dbReference type="Proteomes" id="UP000758168"/>
    </source>
</evidence>
<dbReference type="Gene3D" id="3.40.640.10">
    <property type="entry name" value="Type I PLP-dependent aspartate aminotransferase-like (Major domain)"/>
    <property type="match status" value="1"/>
</dbReference>
<dbReference type="GO" id="GO:0008483">
    <property type="term" value="F:transaminase activity"/>
    <property type="evidence" value="ECO:0007669"/>
    <property type="project" value="UniProtKB-KW"/>
</dbReference>
<evidence type="ECO:0000256" key="4">
    <source>
        <dbReference type="ARBA" id="ARBA00022898"/>
    </source>
</evidence>
<sequence>MTTLQPTPAPTTVPGLPPLAARVRAVPSSVIRDLLALIERPGVISFAGGLPAPELFDVEGARASFDAVLAEAGPRALQYSPTEGNRALRDAVAARYTERGLPTDGADVVITTGSQQGLNLLATALVDPGDVVLVESPSYLAALQCFALAGAKLVAVPSGEDGVDVEALAALADRWAPKLLYTVPTFQNPTGRTLDLANRQAVVAVAERHGFRVLEDDPYAELRYSGEPVLPMAALTGPGRVVSTGSFSKILAPGLRLGWVRTDPSVRAGVVVAKQAADLHTSTVDQAAAAHYLAAGRLDAAVDRTRQEYRRRRDALLAGLPAALPPGSRWTTPDGGMFVWATLPEGWDTTALLPRALEHDVAFVPGAPFFPGDPQPSTMRLSFTTYGPDAIAEGTRRLAAALAG</sequence>
<protein>
    <submittedName>
        <fullName evidence="6">2-aminoadipate transaminase</fullName>
        <ecNumber evidence="6">2.6.1.-</ecNumber>
    </submittedName>
</protein>
<dbReference type="Gene3D" id="3.90.1150.10">
    <property type="entry name" value="Aspartate Aminotransferase, domain 1"/>
    <property type="match status" value="1"/>
</dbReference>
<keyword evidence="2 6" id="KW-0032">Aminotransferase</keyword>
<comment type="cofactor">
    <cofactor evidence="1">
        <name>pyridoxal 5'-phosphate</name>
        <dbReference type="ChEBI" id="CHEBI:597326"/>
    </cofactor>
</comment>
<organism evidence="6 7">
    <name type="scientific">Microlunatus capsulatus</name>
    <dbReference type="NCBI Taxonomy" id="99117"/>
    <lineage>
        <taxon>Bacteria</taxon>
        <taxon>Bacillati</taxon>
        <taxon>Actinomycetota</taxon>
        <taxon>Actinomycetes</taxon>
        <taxon>Propionibacteriales</taxon>
        <taxon>Propionibacteriaceae</taxon>
        <taxon>Microlunatus</taxon>
    </lineage>
</organism>
<comment type="caution">
    <text evidence="6">The sequence shown here is derived from an EMBL/GenBank/DDBJ whole genome shotgun (WGS) entry which is preliminary data.</text>
</comment>
<dbReference type="EMBL" id="JAGIOB010000001">
    <property type="protein sequence ID" value="MBP2418945.1"/>
    <property type="molecule type" value="Genomic_DNA"/>
</dbReference>
<keyword evidence="3 6" id="KW-0808">Transferase</keyword>
<proteinExistence type="predicted"/>
<dbReference type="InterPro" id="IPR015424">
    <property type="entry name" value="PyrdxlP-dep_Trfase"/>
</dbReference>
<accession>A0ABS4ZD00</accession>
<dbReference type="InterPro" id="IPR015421">
    <property type="entry name" value="PyrdxlP-dep_Trfase_major"/>
</dbReference>
<dbReference type="RefSeq" id="WP_210058909.1">
    <property type="nucleotide sequence ID" value="NZ_JAGIOB010000001.1"/>
</dbReference>
<reference evidence="6 7" key="1">
    <citation type="submission" date="2021-03" db="EMBL/GenBank/DDBJ databases">
        <title>Sequencing the genomes of 1000 actinobacteria strains.</title>
        <authorList>
            <person name="Klenk H.-P."/>
        </authorList>
    </citation>
    <scope>NUCLEOTIDE SEQUENCE [LARGE SCALE GENOMIC DNA]</scope>
    <source>
        <strain evidence="6 7">DSM 12936</strain>
    </source>
</reference>
<evidence type="ECO:0000256" key="2">
    <source>
        <dbReference type="ARBA" id="ARBA00022576"/>
    </source>
</evidence>
<dbReference type="InterPro" id="IPR015422">
    <property type="entry name" value="PyrdxlP-dep_Trfase_small"/>
</dbReference>
<evidence type="ECO:0000256" key="3">
    <source>
        <dbReference type="ARBA" id="ARBA00022679"/>
    </source>
</evidence>
<dbReference type="InterPro" id="IPR004839">
    <property type="entry name" value="Aminotransferase_I/II_large"/>
</dbReference>
<dbReference type="PANTHER" id="PTHR42790">
    <property type="entry name" value="AMINOTRANSFERASE"/>
    <property type="match status" value="1"/>
</dbReference>
<keyword evidence="4" id="KW-0663">Pyridoxal phosphate</keyword>
<evidence type="ECO:0000256" key="1">
    <source>
        <dbReference type="ARBA" id="ARBA00001933"/>
    </source>
</evidence>
<dbReference type="PANTHER" id="PTHR42790:SF19">
    <property type="entry name" value="KYNURENINE_ALPHA-AMINOADIPATE AMINOTRANSFERASE, MITOCHONDRIAL"/>
    <property type="match status" value="1"/>
</dbReference>
<dbReference type="Pfam" id="PF00155">
    <property type="entry name" value="Aminotran_1_2"/>
    <property type="match status" value="1"/>
</dbReference>
<feature type="domain" description="Aminotransferase class I/classII large" evidence="5">
    <location>
        <begin position="70"/>
        <end position="383"/>
    </location>
</feature>
<name>A0ABS4ZD00_9ACTN</name>
<dbReference type="EC" id="2.6.1.-" evidence="6"/>